<feature type="transmembrane region" description="Helical" evidence="6">
    <location>
        <begin position="12"/>
        <end position="34"/>
    </location>
</feature>
<evidence type="ECO:0000256" key="3">
    <source>
        <dbReference type="ARBA" id="ARBA00022692"/>
    </source>
</evidence>
<feature type="transmembrane region" description="Helical" evidence="6">
    <location>
        <begin position="46"/>
        <end position="64"/>
    </location>
</feature>
<dbReference type="Proteomes" id="UP001338137">
    <property type="component" value="Unassembled WGS sequence"/>
</dbReference>
<feature type="transmembrane region" description="Helical" evidence="6">
    <location>
        <begin position="213"/>
        <end position="238"/>
    </location>
</feature>
<dbReference type="NCBIfam" id="NF047574">
    <property type="entry name" value="opine_export_Sa"/>
    <property type="match status" value="1"/>
</dbReference>
<reference evidence="8 9" key="1">
    <citation type="submission" date="2023-03" db="EMBL/GenBank/DDBJ databases">
        <title>Bacillus Genome Sequencing.</title>
        <authorList>
            <person name="Dunlap C."/>
        </authorList>
    </citation>
    <scope>NUCLEOTIDE SEQUENCE [LARGE SCALE GENOMIC DNA]</scope>
    <source>
        <strain evidence="8 9">BD-533</strain>
    </source>
</reference>
<keyword evidence="4 6" id="KW-1133">Transmembrane helix</keyword>
<comment type="caution">
    <text evidence="8">The sequence shown here is derived from an EMBL/GenBank/DDBJ whole genome shotgun (WGS) entry which is preliminary data.</text>
</comment>
<evidence type="ECO:0000313" key="8">
    <source>
        <dbReference type="EMBL" id="MEC0226170.1"/>
    </source>
</evidence>
<dbReference type="InterPro" id="IPR020846">
    <property type="entry name" value="MFS_dom"/>
</dbReference>
<feature type="transmembrane region" description="Helical" evidence="6">
    <location>
        <begin position="162"/>
        <end position="180"/>
    </location>
</feature>
<dbReference type="PANTHER" id="PTHR23531">
    <property type="entry name" value="QUINOLENE RESISTANCE PROTEIN NORA"/>
    <property type="match status" value="1"/>
</dbReference>
<evidence type="ECO:0000313" key="9">
    <source>
        <dbReference type="Proteomes" id="UP001338137"/>
    </source>
</evidence>
<feature type="transmembrane region" description="Helical" evidence="6">
    <location>
        <begin position="277"/>
        <end position="299"/>
    </location>
</feature>
<gene>
    <name evidence="8" type="ORF">P4I72_03390</name>
</gene>
<evidence type="ECO:0000256" key="4">
    <source>
        <dbReference type="ARBA" id="ARBA00022989"/>
    </source>
</evidence>
<feature type="transmembrane region" description="Helical" evidence="6">
    <location>
        <begin position="305"/>
        <end position="327"/>
    </location>
</feature>
<protein>
    <submittedName>
        <fullName evidence="8">MFS transporter</fullName>
    </submittedName>
</protein>
<feature type="transmembrane region" description="Helical" evidence="6">
    <location>
        <begin position="134"/>
        <end position="156"/>
    </location>
</feature>
<dbReference type="InterPro" id="IPR052714">
    <property type="entry name" value="MFS_Exporter"/>
</dbReference>
<comment type="subcellular location">
    <subcellularLocation>
        <location evidence="1">Cell membrane</location>
        <topology evidence="1">Multi-pass membrane protein</topology>
    </subcellularLocation>
</comment>
<proteinExistence type="predicted"/>
<keyword evidence="9" id="KW-1185">Reference proteome</keyword>
<dbReference type="SUPFAM" id="SSF103473">
    <property type="entry name" value="MFS general substrate transporter"/>
    <property type="match status" value="1"/>
</dbReference>
<name>A0ABU6FWP4_9BACL</name>
<accession>A0ABU6FWP4</accession>
<feature type="transmembrane region" description="Helical" evidence="6">
    <location>
        <begin position="339"/>
        <end position="362"/>
    </location>
</feature>
<organism evidence="8 9">
    <name type="scientific">Paenibacillus alba</name>
    <dbReference type="NCBI Taxonomy" id="1197127"/>
    <lineage>
        <taxon>Bacteria</taxon>
        <taxon>Bacillati</taxon>
        <taxon>Bacillota</taxon>
        <taxon>Bacilli</taxon>
        <taxon>Bacillales</taxon>
        <taxon>Paenibacillaceae</taxon>
        <taxon>Paenibacillus</taxon>
    </lineage>
</organism>
<dbReference type="RefSeq" id="WP_326070565.1">
    <property type="nucleotide sequence ID" value="NZ_JARLKY010000007.1"/>
</dbReference>
<keyword evidence="3 6" id="KW-0812">Transmembrane</keyword>
<evidence type="ECO:0000256" key="6">
    <source>
        <dbReference type="SAM" id="Phobius"/>
    </source>
</evidence>
<sequence>MNKNGPLSLPFIKLYAITFLFFSANPILNIIVPLRSEAQGASNAEIGVMMGAYMITSMLFRPWAGSIVHRFGPLSVLRALLLANGLILILYTISGLQWYFALRAMQGVTTAFFSLSLQLGIVDKLAHHDRSQGISLYLLAGMLPTVIGPILALTLWDWGGMNAFTTSMIVIALVTGILGFKAPLPSGSQVTQDEQQQASSMTSQLRQLWTHRAFLVCSTAMLIASVSFGAVTTFIALYTKQSGVGHAGIYLMLQAGVMVFCRFALRKKVPSDGQWHPRFLVGLLLSMAVGLQLLALAVYGGASFMYAGSMLIGLGMALLYPHLVTYLTIVLPLSSRNTLIGVFIAVSDLGSVLGNIVMGTIADHLSYSYMYGICAGLLLTSVAIVLISGRRLAIRSE</sequence>
<dbReference type="Gene3D" id="1.20.1250.20">
    <property type="entry name" value="MFS general substrate transporter like domains"/>
    <property type="match status" value="1"/>
</dbReference>
<evidence type="ECO:0000259" key="7">
    <source>
        <dbReference type="PROSITE" id="PS50850"/>
    </source>
</evidence>
<keyword evidence="5 6" id="KW-0472">Membrane</keyword>
<feature type="transmembrane region" description="Helical" evidence="6">
    <location>
        <begin position="244"/>
        <end position="265"/>
    </location>
</feature>
<dbReference type="PROSITE" id="PS50850">
    <property type="entry name" value="MFS"/>
    <property type="match status" value="1"/>
</dbReference>
<dbReference type="PANTHER" id="PTHR23531:SF2">
    <property type="entry name" value="PERMEASE"/>
    <property type="match status" value="1"/>
</dbReference>
<evidence type="ECO:0000256" key="5">
    <source>
        <dbReference type="ARBA" id="ARBA00023136"/>
    </source>
</evidence>
<keyword evidence="2" id="KW-0813">Transport</keyword>
<evidence type="ECO:0000256" key="2">
    <source>
        <dbReference type="ARBA" id="ARBA00022448"/>
    </source>
</evidence>
<dbReference type="Pfam" id="PF07690">
    <property type="entry name" value="MFS_1"/>
    <property type="match status" value="1"/>
</dbReference>
<dbReference type="InterPro" id="IPR011701">
    <property type="entry name" value="MFS"/>
</dbReference>
<feature type="domain" description="Major facilitator superfamily (MFS) profile" evidence="7">
    <location>
        <begin position="10"/>
        <end position="393"/>
    </location>
</feature>
<evidence type="ECO:0000256" key="1">
    <source>
        <dbReference type="ARBA" id="ARBA00004651"/>
    </source>
</evidence>
<dbReference type="InterPro" id="IPR036259">
    <property type="entry name" value="MFS_trans_sf"/>
</dbReference>
<feature type="transmembrane region" description="Helical" evidence="6">
    <location>
        <begin position="368"/>
        <end position="387"/>
    </location>
</feature>
<feature type="transmembrane region" description="Helical" evidence="6">
    <location>
        <begin position="76"/>
        <end position="94"/>
    </location>
</feature>
<dbReference type="EMBL" id="JARLKY010000007">
    <property type="protein sequence ID" value="MEC0226170.1"/>
    <property type="molecule type" value="Genomic_DNA"/>
</dbReference>